<proteinExistence type="predicted"/>
<dbReference type="EMBL" id="JALLPJ020000216">
    <property type="protein sequence ID" value="KAL3798475.1"/>
    <property type="molecule type" value="Genomic_DNA"/>
</dbReference>
<sequence length="553" mass="59673">MSDKRPHPHSAEAQRAIIESAMSQMTSSSPPLYDVTIICTTDDYQAEYWMERLASGVCKKPSNSNGSNFPMVLAVSEDWAASGAGNGLGTLYAFQKACLVAKEKYGVDIKAELDGGKISAALFHTAGKGTRLAPLPASENNNKPGVKLPVCHELSSGAQEPITVLEAVVRQTGIYAPSRPGRLSVYWGDQIFVPTSPFEYTPTHHVDIMCTLFEEPPTEKVWNDRGLEKYGVIAVSSGEKGDAAQVEKVDHPTAVRMLKNLGDIGQVGPSLGSFSVSAKILGALCEEFKEELTAKDGKLDTDPHFWMPMTLPEDEYISLMSQKGVAEDESRSHHIRMTKMKDSFLAANPELGLFGAVDVGNNACWWDYGQLKLYITNNLKLSEEGDDADLLRRFFGVTSRVMNSEVSGVAVDENAFVSSCKAKSGSVGVHSTIAAVEAEHIQIAEDAIVVNCAAKKIIAGKGAVLYNLISESDDGIIAEDGDVIVAVTDADGSSMLLKSKISICGGDAWKKVLDGNSMSFEEVHKQNKDSDVSTIEKKRKELYKKASSSFSGP</sequence>
<comment type="caution">
    <text evidence="1">The sequence shown here is derived from an EMBL/GenBank/DDBJ whole genome shotgun (WGS) entry which is preliminary data.</text>
</comment>
<protein>
    <submittedName>
        <fullName evidence="1">Uncharacterized protein</fullName>
    </submittedName>
</protein>
<gene>
    <name evidence="1" type="ORF">ACHAWO_011150</name>
</gene>
<keyword evidence="2" id="KW-1185">Reference proteome</keyword>
<evidence type="ECO:0000313" key="2">
    <source>
        <dbReference type="Proteomes" id="UP001530400"/>
    </source>
</evidence>
<dbReference type="Proteomes" id="UP001530400">
    <property type="component" value="Unassembled WGS sequence"/>
</dbReference>
<dbReference type="AlphaFoldDB" id="A0ABD3QEA4"/>
<organism evidence="1 2">
    <name type="scientific">Cyclotella atomus</name>
    <dbReference type="NCBI Taxonomy" id="382360"/>
    <lineage>
        <taxon>Eukaryota</taxon>
        <taxon>Sar</taxon>
        <taxon>Stramenopiles</taxon>
        <taxon>Ochrophyta</taxon>
        <taxon>Bacillariophyta</taxon>
        <taxon>Coscinodiscophyceae</taxon>
        <taxon>Thalassiosirophycidae</taxon>
        <taxon>Stephanodiscales</taxon>
        <taxon>Stephanodiscaceae</taxon>
        <taxon>Cyclotella</taxon>
    </lineage>
</organism>
<reference evidence="1 2" key="1">
    <citation type="submission" date="2024-10" db="EMBL/GenBank/DDBJ databases">
        <title>Updated reference genomes for cyclostephanoid diatoms.</title>
        <authorList>
            <person name="Roberts W.R."/>
            <person name="Alverson A.J."/>
        </authorList>
    </citation>
    <scope>NUCLEOTIDE SEQUENCE [LARGE SCALE GENOMIC DNA]</scope>
    <source>
        <strain evidence="1 2">AJA010-31</strain>
    </source>
</reference>
<name>A0ABD3QEA4_9STRA</name>
<accession>A0ABD3QEA4</accession>
<evidence type="ECO:0000313" key="1">
    <source>
        <dbReference type="EMBL" id="KAL3798475.1"/>
    </source>
</evidence>